<dbReference type="Pfam" id="PF13585">
    <property type="entry name" value="CHU_C"/>
    <property type="match status" value="1"/>
</dbReference>
<organism evidence="2 3">
    <name type="scientific">Haliscomenobacter hydrossis (strain ATCC 27775 / DSM 1100 / LMG 10767 / O)</name>
    <dbReference type="NCBI Taxonomy" id="760192"/>
    <lineage>
        <taxon>Bacteria</taxon>
        <taxon>Pseudomonadati</taxon>
        <taxon>Bacteroidota</taxon>
        <taxon>Saprospiria</taxon>
        <taxon>Saprospirales</taxon>
        <taxon>Haliscomenobacteraceae</taxon>
        <taxon>Haliscomenobacter</taxon>
    </lineage>
</organism>
<evidence type="ECO:0000313" key="3">
    <source>
        <dbReference type="Proteomes" id="UP000008461"/>
    </source>
</evidence>
<evidence type="ECO:0000256" key="1">
    <source>
        <dbReference type="SAM" id="SignalP"/>
    </source>
</evidence>
<reference key="2">
    <citation type="submission" date="2011-04" db="EMBL/GenBank/DDBJ databases">
        <title>Complete sequence of chromosome of Haliscomenobacter hydrossis DSM 1100.</title>
        <authorList>
            <consortium name="US DOE Joint Genome Institute (JGI-PGF)"/>
            <person name="Lucas S."/>
            <person name="Han J."/>
            <person name="Lapidus A."/>
            <person name="Bruce D."/>
            <person name="Goodwin L."/>
            <person name="Pitluck S."/>
            <person name="Peters L."/>
            <person name="Kyrpides N."/>
            <person name="Mavromatis K."/>
            <person name="Ivanova N."/>
            <person name="Ovchinnikova G."/>
            <person name="Pagani I."/>
            <person name="Daligault H."/>
            <person name="Detter J.C."/>
            <person name="Han C."/>
            <person name="Land M."/>
            <person name="Hauser L."/>
            <person name="Markowitz V."/>
            <person name="Cheng J.-F."/>
            <person name="Hugenholtz P."/>
            <person name="Woyke T."/>
            <person name="Wu D."/>
            <person name="Verbarg S."/>
            <person name="Frueling A."/>
            <person name="Brambilla E."/>
            <person name="Klenk H.-P."/>
            <person name="Eisen J.A."/>
        </authorList>
    </citation>
    <scope>NUCLEOTIDE SEQUENCE</scope>
    <source>
        <strain>DSM 1100</strain>
    </source>
</reference>
<dbReference type="EMBL" id="CP002691">
    <property type="protein sequence ID" value="AEE49060.1"/>
    <property type="molecule type" value="Genomic_DNA"/>
</dbReference>
<name>F4KSV3_HALH1</name>
<dbReference type="OrthoDB" id="1491125at2"/>
<dbReference type="RefSeq" id="WP_013763615.1">
    <property type="nucleotide sequence ID" value="NC_015510.1"/>
</dbReference>
<dbReference type="HOGENOM" id="CLU_500350_0_0_10"/>
<dbReference type="KEGG" id="hhy:Halhy_1162"/>
<protein>
    <recommendedName>
        <fullName evidence="4">Gliding motility-associated C-terminal domain-containing protein</fullName>
    </recommendedName>
</protein>
<accession>F4KSV3</accession>
<evidence type="ECO:0000313" key="2">
    <source>
        <dbReference type="EMBL" id="AEE49060.1"/>
    </source>
</evidence>
<evidence type="ECO:0008006" key="4">
    <source>
        <dbReference type="Google" id="ProtNLM"/>
    </source>
</evidence>
<dbReference type="NCBIfam" id="TIGR04131">
    <property type="entry name" value="Bac_Flav_CTERM"/>
    <property type="match status" value="1"/>
</dbReference>
<dbReference type="eggNOG" id="COG3291">
    <property type="taxonomic scope" value="Bacteria"/>
</dbReference>
<reference evidence="2 3" key="1">
    <citation type="journal article" date="2011" name="Stand. Genomic Sci.">
        <title>Complete genome sequence of Haliscomenobacter hydrossis type strain (O).</title>
        <authorList>
            <consortium name="US DOE Joint Genome Institute (JGI-PGF)"/>
            <person name="Daligault H."/>
            <person name="Lapidus A."/>
            <person name="Zeytun A."/>
            <person name="Nolan M."/>
            <person name="Lucas S."/>
            <person name="Del Rio T.G."/>
            <person name="Tice H."/>
            <person name="Cheng J.F."/>
            <person name="Tapia R."/>
            <person name="Han C."/>
            <person name="Goodwin L."/>
            <person name="Pitluck S."/>
            <person name="Liolios K."/>
            <person name="Pagani I."/>
            <person name="Ivanova N."/>
            <person name="Huntemann M."/>
            <person name="Mavromatis K."/>
            <person name="Mikhailova N."/>
            <person name="Pati A."/>
            <person name="Chen A."/>
            <person name="Palaniappan K."/>
            <person name="Land M."/>
            <person name="Hauser L."/>
            <person name="Brambilla E.M."/>
            <person name="Rohde M."/>
            <person name="Verbarg S."/>
            <person name="Goker M."/>
            <person name="Bristow J."/>
            <person name="Eisen J.A."/>
            <person name="Markowitz V."/>
            <person name="Hugenholtz P."/>
            <person name="Kyrpides N.C."/>
            <person name="Klenk H.P."/>
            <person name="Woyke T."/>
        </authorList>
    </citation>
    <scope>NUCLEOTIDE SEQUENCE [LARGE SCALE GENOMIC DNA]</scope>
    <source>
        <strain evidence="3">ATCC 27775 / DSM 1100 / LMG 10767 / O</strain>
    </source>
</reference>
<keyword evidence="1" id="KW-0732">Signal</keyword>
<dbReference type="STRING" id="760192.Halhy_1162"/>
<dbReference type="InterPro" id="IPR026341">
    <property type="entry name" value="T9SS_type_B"/>
</dbReference>
<sequence>MRLLILTLGLALFSLGQVGAQNARTEICNNALDDDGDGFIDLNDTADCKCKVIEPISLIPNPSFEEFKCCPQDRSQLNCAVTWIQASEATTDYIHNCGWIGRSNLPAPLPFPDGDAIVGFRNGTFGNQNNNPNWKEYTGACLLGPLKANTAYRFKFWIGFTHAINSPPLDVVFYGTADCKNLPFGKGNERFGCPTNGPGWMELGRVSVSGVNQWKEYEINVTPKEDIPAIAIGPDCVEISWTTDTYYYFDNLILDERINFEYVITPRNHPCSEKLVLGVPTINGYTYQWYKEGIALVGETQPELQVKTGEGIYQVRIESASDCRITSMYHHQRPVETSALTQKICPGTSYAFKSRKLSRAGTYQETFTSVNNCDSVVTLTLEIEDDLIDSLQTRILEGDFVTVGTRQIHTPGKYALHLQSTLGCDSTVYLDLDNLKVFMPTAFSPNDDGVNDTFGVFANSSELTIISLRVFDRWGEQVFSARDLSSEEADTRWDGTSRGKPAAEGLYVYVVNVVLKNGREQTKFGEVQLVR</sequence>
<proteinExistence type="predicted"/>
<gene>
    <name evidence="2" type="ordered locus">Halhy_1162</name>
</gene>
<keyword evidence="3" id="KW-1185">Reference proteome</keyword>
<dbReference type="eggNOG" id="COG2911">
    <property type="taxonomic scope" value="Bacteria"/>
</dbReference>
<feature type="signal peptide" evidence="1">
    <location>
        <begin position="1"/>
        <end position="20"/>
    </location>
</feature>
<dbReference type="Proteomes" id="UP000008461">
    <property type="component" value="Chromosome"/>
</dbReference>
<feature type="chain" id="PRO_5003310282" description="Gliding motility-associated C-terminal domain-containing protein" evidence="1">
    <location>
        <begin position="21"/>
        <end position="531"/>
    </location>
</feature>
<dbReference type="Gene3D" id="2.60.120.260">
    <property type="entry name" value="Galactose-binding domain-like"/>
    <property type="match status" value="1"/>
</dbReference>
<dbReference type="AlphaFoldDB" id="F4KSV3"/>